<protein>
    <submittedName>
        <fullName evidence="2">Uncharacterized protein</fullName>
    </submittedName>
</protein>
<accession>A0A914P519</accession>
<sequence length="119" mass="13760">MKRLERFIGAFCLLKRTAAPIKLSDVSYNDEARKSSNIWKKSEKDLPFDYENDDNEKEEESKKGNRLNMKCSTHSLHIKAYENSVNADSIDGEKNHISKKKKNTKQNLFDPISVIQVIL</sequence>
<reference evidence="2" key="1">
    <citation type="submission" date="2022-11" db="UniProtKB">
        <authorList>
            <consortium name="WormBaseParasite"/>
        </authorList>
    </citation>
    <scope>IDENTIFICATION</scope>
</reference>
<evidence type="ECO:0000313" key="2">
    <source>
        <dbReference type="WBParaSite" id="PDA_v2.g12998.t1"/>
    </source>
</evidence>
<proteinExistence type="predicted"/>
<keyword evidence="1" id="KW-1185">Reference proteome</keyword>
<dbReference type="AlphaFoldDB" id="A0A914P519"/>
<dbReference type="Proteomes" id="UP000887578">
    <property type="component" value="Unplaced"/>
</dbReference>
<organism evidence="1 2">
    <name type="scientific">Panagrolaimus davidi</name>
    <dbReference type="NCBI Taxonomy" id="227884"/>
    <lineage>
        <taxon>Eukaryota</taxon>
        <taxon>Metazoa</taxon>
        <taxon>Ecdysozoa</taxon>
        <taxon>Nematoda</taxon>
        <taxon>Chromadorea</taxon>
        <taxon>Rhabditida</taxon>
        <taxon>Tylenchina</taxon>
        <taxon>Panagrolaimomorpha</taxon>
        <taxon>Panagrolaimoidea</taxon>
        <taxon>Panagrolaimidae</taxon>
        <taxon>Panagrolaimus</taxon>
    </lineage>
</organism>
<evidence type="ECO:0000313" key="1">
    <source>
        <dbReference type="Proteomes" id="UP000887578"/>
    </source>
</evidence>
<dbReference type="WBParaSite" id="PDA_v2.g12998.t1">
    <property type="protein sequence ID" value="PDA_v2.g12998.t1"/>
    <property type="gene ID" value="PDA_v2.g12998"/>
</dbReference>
<name>A0A914P519_9BILA</name>